<proteinExistence type="predicted"/>
<dbReference type="EMBL" id="WIAO01000031">
    <property type="protein sequence ID" value="MQM27925.1"/>
    <property type="molecule type" value="Genomic_DNA"/>
</dbReference>
<protein>
    <recommendedName>
        <fullName evidence="2">histidine kinase</fullName>
        <ecNumber evidence="2">2.7.13.3</ecNumber>
    </recommendedName>
</protein>
<evidence type="ECO:0000256" key="3">
    <source>
        <dbReference type="ARBA" id="ARBA00022553"/>
    </source>
</evidence>
<evidence type="ECO:0000256" key="5">
    <source>
        <dbReference type="ARBA" id="ARBA00022741"/>
    </source>
</evidence>
<dbReference type="GO" id="GO:0005524">
    <property type="term" value="F:ATP binding"/>
    <property type="evidence" value="ECO:0007669"/>
    <property type="project" value="UniProtKB-KW"/>
</dbReference>
<keyword evidence="10" id="KW-1133">Transmembrane helix</keyword>
<comment type="catalytic activity">
    <reaction evidence="1">
        <text>ATP + protein L-histidine = ADP + protein N-phospho-L-histidine.</text>
        <dbReference type="EC" id="2.7.13.3"/>
    </reaction>
</comment>
<evidence type="ECO:0000256" key="2">
    <source>
        <dbReference type="ARBA" id="ARBA00012438"/>
    </source>
</evidence>
<keyword evidence="10" id="KW-0812">Transmembrane</keyword>
<dbReference type="RefSeq" id="WP_153027046.1">
    <property type="nucleotide sequence ID" value="NZ_WIAO01000031.1"/>
</dbReference>
<reference evidence="13 14" key="1">
    <citation type="submission" date="2019-10" db="EMBL/GenBank/DDBJ databases">
        <title>Glycomyces albidus sp. nov., a novel actinomycete isolated from rhizosphere soil of wheat (Triticum aestivum L.).</title>
        <authorList>
            <person name="Qian L."/>
        </authorList>
    </citation>
    <scope>NUCLEOTIDE SEQUENCE [LARGE SCALE GENOMIC DNA]</scope>
    <source>
        <strain evidence="13 14">NEAU-7082</strain>
    </source>
</reference>
<gene>
    <name evidence="13" type="ORF">GFD30_20490</name>
</gene>
<evidence type="ECO:0000313" key="13">
    <source>
        <dbReference type="EMBL" id="MQM27925.1"/>
    </source>
</evidence>
<sequence length="397" mass="41830">MGMIRTPQDLSVQAGSAVLAGLVVLGAGLLEGAPGPSGYLSALTGLADRPTAAALLAAAAGVAFWRAPVSRAPLTTLTLIAPLFDALAAGACLALAAFAFARYDDRVRPRAWFLIAATVWALAPAAAGLVAGTGTLRGSGPSIIGGVAYVWAPFALGLWLAARQQVLDQMRDRAEQLKRERKIVADQARARERTRIAHDMHDVVAHRVSLMVLHAGALEVNTHDAAAAESAELIRTVGVEALAELRTVLGLLHGDRTESRPPETPTLDNLVQDSVHAGLPVRLHRTGLPLHDLPPHLERTVYRAVREALTNIHKHAGPVPCSIELHTDPHRILLRVRNAPPRDRPDLPGTGTGLIALREAVTLFGGKMTAGPCDDGGYELHVDLPLASRGRSAAGAA</sequence>
<keyword evidence="7" id="KW-0067">ATP-binding</keyword>
<dbReference type="GO" id="GO:0046983">
    <property type="term" value="F:protein dimerization activity"/>
    <property type="evidence" value="ECO:0007669"/>
    <property type="project" value="InterPro"/>
</dbReference>
<evidence type="ECO:0000259" key="11">
    <source>
        <dbReference type="Pfam" id="PF02518"/>
    </source>
</evidence>
<dbReference type="SUPFAM" id="SSF55874">
    <property type="entry name" value="ATPase domain of HSP90 chaperone/DNA topoisomerase II/histidine kinase"/>
    <property type="match status" value="1"/>
</dbReference>
<evidence type="ECO:0000256" key="6">
    <source>
        <dbReference type="ARBA" id="ARBA00022777"/>
    </source>
</evidence>
<evidence type="ECO:0000256" key="8">
    <source>
        <dbReference type="ARBA" id="ARBA00023012"/>
    </source>
</evidence>
<dbReference type="GO" id="GO:0000155">
    <property type="term" value="F:phosphorelay sensor kinase activity"/>
    <property type="evidence" value="ECO:0007669"/>
    <property type="project" value="InterPro"/>
</dbReference>
<keyword evidence="14" id="KW-1185">Reference proteome</keyword>
<dbReference type="AlphaFoldDB" id="A0A6L5GEA3"/>
<evidence type="ECO:0000256" key="9">
    <source>
        <dbReference type="SAM" id="Coils"/>
    </source>
</evidence>
<dbReference type="Pfam" id="PF02518">
    <property type="entry name" value="HATPase_c"/>
    <property type="match status" value="1"/>
</dbReference>
<name>A0A6L5GEA3_9ACTN</name>
<evidence type="ECO:0000313" key="14">
    <source>
        <dbReference type="Proteomes" id="UP000477750"/>
    </source>
</evidence>
<feature type="transmembrane region" description="Helical" evidence="10">
    <location>
        <begin position="51"/>
        <end position="67"/>
    </location>
</feature>
<keyword evidence="8" id="KW-0902">Two-component regulatory system</keyword>
<dbReference type="EC" id="2.7.13.3" evidence="2"/>
<keyword evidence="5" id="KW-0547">Nucleotide-binding</keyword>
<feature type="transmembrane region" description="Helical" evidence="10">
    <location>
        <begin position="79"/>
        <end position="100"/>
    </location>
</feature>
<feature type="domain" description="Histidine kinase/HSP90-like ATPase" evidence="11">
    <location>
        <begin position="298"/>
        <end position="387"/>
    </location>
</feature>
<dbReference type="Gene3D" id="3.30.565.10">
    <property type="entry name" value="Histidine kinase-like ATPase, C-terminal domain"/>
    <property type="match status" value="1"/>
</dbReference>
<dbReference type="InterPro" id="IPR003594">
    <property type="entry name" value="HATPase_dom"/>
</dbReference>
<feature type="transmembrane region" description="Helical" evidence="10">
    <location>
        <begin position="143"/>
        <end position="162"/>
    </location>
</feature>
<evidence type="ECO:0000256" key="1">
    <source>
        <dbReference type="ARBA" id="ARBA00000085"/>
    </source>
</evidence>
<evidence type="ECO:0000259" key="12">
    <source>
        <dbReference type="Pfam" id="PF07730"/>
    </source>
</evidence>
<dbReference type="InterPro" id="IPR011712">
    <property type="entry name" value="Sig_transdc_His_kin_sub3_dim/P"/>
</dbReference>
<evidence type="ECO:0000256" key="4">
    <source>
        <dbReference type="ARBA" id="ARBA00022679"/>
    </source>
</evidence>
<keyword evidence="4" id="KW-0808">Transferase</keyword>
<dbReference type="Pfam" id="PF07730">
    <property type="entry name" value="HisKA_3"/>
    <property type="match status" value="1"/>
</dbReference>
<evidence type="ECO:0000256" key="7">
    <source>
        <dbReference type="ARBA" id="ARBA00022840"/>
    </source>
</evidence>
<organism evidence="13 14">
    <name type="scientific">Glycomyces albidus</name>
    <dbReference type="NCBI Taxonomy" id="2656774"/>
    <lineage>
        <taxon>Bacteria</taxon>
        <taxon>Bacillati</taxon>
        <taxon>Actinomycetota</taxon>
        <taxon>Actinomycetes</taxon>
        <taxon>Glycomycetales</taxon>
        <taxon>Glycomycetaceae</taxon>
        <taxon>Glycomyces</taxon>
    </lineage>
</organism>
<dbReference type="InterPro" id="IPR050482">
    <property type="entry name" value="Sensor_HK_TwoCompSys"/>
</dbReference>
<evidence type="ECO:0000256" key="10">
    <source>
        <dbReference type="SAM" id="Phobius"/>
    </source>
</evidence>
<comment type="caution">
    <text evidence="13">The sequence shown here is derived from an EMBL/GenBank/DDBJ whole genome shotgun (WGS) entry which is preliminary data.</text>
</comment>
<keyword evidence="9" id="KW-0175">Coiled coil</keyword>
<keyword evidence="3" id="KW-0597">Phosphoprotein</keyword>
<feature type="domain" description="Signal transduction histidine kinase subgroup 3 dimerisation and phosphoacceptor" evidence="12">
    <location>
        <begin position="192"/>
        <end position="253"/>
    </location>
</feature>
<feature type="coiled-coil region" evidence="9">
    <location>
        <begin position="160"/>
        <end position="187"/>
    </location>
</feature>
<feature type="transmembrane region" description="Helical" evidence="10">
    <location>
        <begin position="12"/>
        <end position="30"/>
    </location>
</feature>
<dbReference type="GO" id="GO:0016020">
    <property type="term" value="C:membrane"/>
    <property type="evidence" value="ECO:0007669"/>
    <property type="project" value="InterPro"/>
</dbReference>
<feature type="transmembrane region" description="Helical" evidence="10">
    <location>
        <begin position="112"/>
        <end position="131"/>
    </location>
</feature>
<dbReference type="Proteomes" id="UP000477750">
    <property type="component" value="Unassembled WGS sequence"/>
</dbReference>
<dbReference type="Gene3D" id="1.20.5.1930">
    <property type="match status" value="1"/>
</dbReference>
<dbReference type="PANTHER" id="PTHR24421">
    <property type="entry name" value="NITRATE/NITRITE SENSOR PROTEIN NARX-RELATED"/>
    <property type="match status" value="1"/>
</dbReference>
<accession>A0A6L5GEA3</accession>
<dbReference type="PANTHER" id="PTHR24421:SF10">
    <property type="entry name" value="NITRATE_NITRITE SENSOR PROTEIN NARQ"/>
    <property type="match status" value="1"/>
</dbReference>
<dbReference type="CDD" id="cd16917">
    <property type="entry name" value="HATPase_UhpB-NarQ-NarX-like"/>
    <property type="match status" value="1"/>
</dbReference>
<keyword evidence="6" id="KW-0418">Kinase</keyword>
<keyword evidence="10" id="KW-0472">Membrane</keyword>
<dbReference type="InterPro" id="IPR036890">
    <property type="entry name" value="HATPase_C_sf"/>
</dbReference>